<dbReference type="RefSeq" id="WP_079428877.1">
    <property type="nucleotide sequence ID" value="NZ_MZGV01000155.1"/>
</dbReference>
<dbReference type="OrthoDB" id="1934160at2"/>
<dbReference type="AlphaFoldDB" id="A0A1V4I3R3"/>
<sequence>MKPKMVEHKYTEKYYKYQCYKCNYWEWAPADVVEEFADMDEYCKEEYSLEQEGKRKGMPVMVCPNCDADFYYSGEKKVEEGSYLVDENEPFPF</sequence>
<evidence type="ECO:0000313" key="2">
    <source>
        <dbReference type="Proteomes" id="UP000190080"/>
    </source>
</evidence>
<keyword evidence="2" id="KW-1185">Reference proteome</keyword>
<accession>A0A1V4I3R3</accession>
<proteinExistence type="predicted"/>
<protein>
    <submittedName>
        <fullName evidence="1">Uncharacterized protein</fullName>
    </submittedName>
</protein>
<dbReference type="Proteomes" id="UP000190080">
    <property type="component" value="Unassembled WGS sequence"/>
</dbReference>
<organism evidence="1 2">
    <name type="scientific">Clostridium oryzae</name>
    <dbReference type="NCBI Taxonomy" id="1450648"/>
    <lineage>
        <taxon>Bacteria</taxon>
        <taxon>Bacillati</taxon>
        <taxon>Bacillota</taxon>
        <taxon>Clostridia</taxon>
        <taxon>Eubacteriales</taxon>
        <taxon>Clostridiaceae</taxon>
        <taxon>Clostridium</taxon>
    </lineage>
</organism>
<evidence type="ECO:0000313" key="1">
    <source>
        <dbReference type="EMBL" id="OPJ54539.1"/>
    </source>
</evidence>
<gene>
    <name evidence="1" type="ORF">CLORY_45720</name>
</gene>
<reference evidence="1 2" key="1">
    <citation type="submission" date="2017-03" db="EMBL/GenBank/DDBJ databases">
        <title>Genome sequence of Clostridium oryzae DSM 28571.</title>
        <authorList>
            <person name="Poehlein A."/>
            <person name="Daniel R."/>
        </authorList>
    </citation>
    <scope>NUCLEOTIDE SEQUENCE [LARGE SCALE GENOMIC DNA]</scope>
    <source>
        <strain evidence="1 2">DSM 28571</strain>
    </source>
</reference>
<comment type="caution">
    <text evidence="1">The sequence shown here is derived from an EMBL/GenBank/DDBJ whole genome shotgun (WGS) entry which is preliminary data.</text>
</comment>
<name>A0A1V4I3R3_9CLOT</name>
<dbReference type="EMBL" id="MZGV01000155">
    <property type="protein sequence ID" value="OPJ54539.1"/>
    <property type="molecule type" value="Genomic_DNA"/>
</dbReference>